<comment type="caution">
    <text evidence="1">The sequence shown here is derived from an EMBL/GenBank/DDBJ whole genome shotgun (WGS) entry which is preliminary data.</text>
</comment>
<dbReference type="Proteomes" id="UP001374579">
    <property type="component" value="Unassembled WGS sequence"/>
</dbReference>
<proteinExistence type="predicted"/>
<dbReference type="AlphaFoldDB" id="A0AAN9G8D9"/>
<dbReference type="EMBL" id="JBAMIC010000012">
    <property type="protein sequence ID" value="KAK7099091.1"/>
    <property type="molecule type" value="Genomic_DNA"/>
</dbReference>
<sequence>MRGGLKTSKGRVGSGRKGWWCWERGGGLGEDTGIKKATKKHQCHQKIAIATLQVPFGSQPLPLETS</sequence>
<evidence type="ECO:0000313" key="1">
    <source>
        <dbReference type="EMBL" id="KAK7099091.1"/>
    </source>
</evidence>
<accession>A0AAN9G8D9</accession>
<protein>
    <submittedName>
        <fullName evidence="1">Uncharacterized protein</fullName>
    </submittedName>
</protein>
<organism evidence="1 2">
    <name type="scientific">Littorina saxatilis</name>
    <dbReference type="NCBI Taxonomy" id="31220"/>
    <lineage>
        <taxon>Eukaryota</taxon>
        <taxon>Metazoa</taxon>
        <taxon>Spiralia</taxon>
        <taxon>Lophotrochozoa</taxon>
        <taxon>Mollusca</taxon>
        <taxon>Gastropoda</taxon>
        <taxon>Caenogastropoda</taxon>
        <taxon>Littorinimorpha</taxon>
        <taxon>Littorinoidea</taxon>
        <taxon>Littorinidae</taxon>
        <taxon>Littorina</taxon>
    </lineage>
</organism>
<keyword evidence="2" id="KW-1185">Reference proteome</keyword>
<reference evidence="1 2" key="1">
    <citation type="submission" date="2024-02" db="EMBL/GenBank/DDBJ databases">
        <title>Chromosome-scale genome assembly of the rough periwinkle Littorina saxatilis.</title>
        <authorList>
            <person name="De Jode A."/>
            <person name="Faria R."/>
            <person name="Formenti G."/>
            <person name="Sims Y."/>
            <person name="Smith T.P."/>
            <person name="Tracey A."/>
            <person name="Wood J.M.D."/>
            <person name="Zagrodzka Z.B."/>
            <person name="Johannesson K."/>
            <person name="Butlin R.K."/>
            <person name="Leder E.H."/>
        </authorList>
    </citation>
    <scope>NUCLEOTIDE SEQUENCE [LARGE SCALE GENOMIC DNA]</scope>
    <source>
        <strain evidence="1">Snail1</strain>
        <tissue evidence="1">Muscle</tissue>
    </source>
</reference>
<evidence type="ECO:0000313" key="2">
    <source>
        <dbReference type="Proteomes" id="UP001374579"/>
    </source>
</evidence>
<gene>
    <name evidence="1" type="ORF">V1264_003281</name>
</gene>
<name>A0AAN9G8D9_9CAEN</name>